<name>A0ABV7PJA0_9BURK</name>
<evidence type="ECO:0000313" key="8">
    <source>
        <dbReference type="EMBL" id="MFC3459219.1"/>
    </source>
</evidence>
<evidence type="ECO:0000256" key="7">
    <source>
        <dbReference type="ARBA" id="ARBA00023315"/>
    </source>
</evidence>
<dbReference type="InterPro" id="IPR011250">
    <property type="entry name" value="OMP/PagP_B-barrel"/>
</dbReference>
<organism evidence="8 9">
    <name type="scientific">Massilia haematophila</name>
    <dbReference type="NCBI Taxonomy" id="457923"/>
    <lineage>
        <taxon>Bacteria</taxon>
        <taxon>Pseudomonadati</taxon>
        <taxon>Pseudomonadota</taxon>
        <taxon>Betaproteobacteria</taxon>
        <taxon>Burkholderiales</taxon>
        <taxon>Oxalobacteraceae</taxon>
        <taxon>Telluria group</taxon>
        <taxon>Massilia</taxon>
    </lineage>
</organism>
<accession>A0ABV7PJA0</accession>
<evidence type="ECO:0000313" key="9">
    <source>
        <dbReference type="Proteomes" id="UP001595665"/>
    </source>
</evidence>
<dbReference type="Gene3D" id="2.40.160.20">
    <property type="match status" value="1"/>
</dbReference>
<keyword evidence="9" id="KW-1185">Reference proteome</keyword>
<dbReference type="InterPro" id="IPR009746">
    <property type="entry name" value="LipidA_acyl_PagP"/>
</dbReference>
<keyword evidence="7" id="KW-0012">Acyltransferase</keyword>
<evidence type="ECO:0000256" key="4">
    <source>
        <dbReference type="ARBA" id="ARBA00022729"/>
    </source>
</evidence>
<dbReference type="SUPFAM" id="SSF56925">
    <property type="entry name" value="OMPA-like"/>
    <property type="match status" value="1"/>
</dbReference>
<comment type="caution">
    <text evidence="8">The sequence shown here is derived from an EMBL/GenBank/DDBJ whole genome shotgun (WGS) entry which is preliminary data.</text>
</comment>
<protein>
    <submittedName>
        <fullName evidence="8">Uncharacterized protein</fullName>
    </submittedName>
</protein>
<keyword evidence="3" id="KW-0808">Transferase</keyword>
<dbReference type="RefSeq" id="WP_379735730.1">
    <property type="nucleotide sequence ID" value="NZ_JBHRVV010000001.1"/>
</dbReference>
<reference evidence="9" key="1">
    <citation type="journal article" date="2019" name="Int. J. Syst. Evol. Microbiol.">
        <title>The Global Catalogue of Microorganisms (GCM) 10K type strain sequencing project: providing services to taxonomists for standard genome sequencing and annotation.</title>
        <authorList>
            <consortium name="The Broad Institute Genomics Platform"/>
            <consortium name="The Broad Institute Genome Sequencing Center for Infectious Disease"/>
            <person name="Wu L."/>
            <person name="Ma J."/>
        </authorList>
    </citation>
    <scope>NUCLEOTIDE SEQUENCE [LARGE SCALE GENOMIC DNA]</scope>
    <source>
        <strain evidence="9">CCM 7480</strain>
    </source>
</reference>
<evidence type="ECO:0000256" key="2">
    <source>
        <dbReference type="ARBA" id="ARBA00006368"/>
    </source>
</evidence>
<keyword evidence="4" id="KW-0732">Signal</keyword>
<comment type="similarity">
    <text evidence="2">Belongs to the lipid A palmitoyltransferase family.</text>
</comment>
<comment type="subcellular location">
    <subcellularLocation>
        <location evidence="1">Cell outer membrane</location>
    </subcellularLocation>
</comment>
<gene>
    <name evidence="8" type="ORF">ACFOPH_13340</name>
</gene>
<dbReference type="EMBL" id="JBHRVV010000001">
    <property type="protein sequence ID" value="MFC3459219.1"/>
    <property type="molecule type" value="Genomic_DNA"/>
</dbReference>
<keyword evidence="5" id="KW-0472">Membrane</keyword>
<dbReference type="Pfam" id="PF07017">
    <property type="entry name" value="PagP"/>
    <property type="match status" value="1"/>
</dbReference>
<evidence type="ECO:0000256" key="1">
    <source>
        <dbReference type="ARBA" id="ARBA00004442"/>
    </source>
</evidence>
<evidence type="ECO:0000256" key="5">
    <source>
        <dbReference type="ARBA" id="ARBA00023136"/>
    </source>
</evidence>
<evidence type="ECO:0000256" key="6">
    <source>
        <dbReference type="ARBA" id="ARBA00023237"/>
    </source>
</evidence>
<proteinExistence type="inferred from homology"/>
<dbReference type="Proteomes" id="UP001595665">
    <property type="component" value="Unassembled WGS sequence"/>
</dbReference>
<sequence>MPENPFRSAMIIDSESPSRARWDVYLSGYAWHDRDTYTEKQLNKMNENTLGGGIGRSIRNERGNDEGVYVIRIRDSNERPQWMAGYVYQWVFPVVSKYEVSAGLTALLIRRHDWFEGRPFPALLPVASFGTHKAQLTATYVPHLSMRKGKGNIVLLMLKMSL</sequence>
<keyword evidence="6" id="KW-0998">Cell outer membrane</keyword>
<evidence type="ECO:0000256" key="3">
    <source>
        <dbReference type="ARBA" id="ARBA00022679"/>
    </source>
</evidence>